<feature type="compositionally biased region" description="Polar residues" evidence="1">
    <location>
        <begin position="70"/>
        <end position="79"/>
    </location>
</feature>
<evidence type="ECO:0000313" key="2">
    <source>
        <dbReference type="EMBL" id="PGH33651.1"/>
    </source>
</evidence>
<organism evidence="2 3">
    <name type="scientific">[Emmonsia] crescens</name>
    <dbReference type="NCBI Taxonomy" id="73230"/>
    <lineage>
        <taxon>Eukaryota</taxon>
        <taxon>Fungi</taxon>
        <taxon>Dikarya</taxon>
        <taxon>Ascomycota</taxon>
        <taxon>Pezizomycotina</taxon>
        <taxon>Eurotiomycetes</taxon>
        <taxon>Eurotiomycetidae</taxon>
        <taxon>Onygenales</taxon>
        <taxon>Ajellomycetaceae</taxon>
        <taxon>Emergomyces</taxon>
    </lineage>
</organism>
<keyword evidence="3" id="KW-1185">Reference proteome</keyword>
<dbReference type="STRING" id="73230.A0A2B7ZJX1"/>
<evidence type="ECO:0000313" key="3">
    <source>
        <dbReference type="Proteomes" id="UP000226031"/>
    </source>
</evidence>
<feature type="compositionally biased region" description="Low complexity" evidence="1">
    <location>
        <begin position="35"/>
        <end position="45"/>
    </location>
</feature>
<comment type="caution">
    <text evidence="2">The sequence shown here is derived from an EMBL/GenBank/DDBJ whole genome shotgun (WGS) entry which is preliminary data.</text>
</comment>
<feature type="compositionally biased region" description="Low complexity" evidence="1">
    <location>
        <begin position="94"/>
        <end position="103"/>
    </location>
</feature>
<reference evidence="2 3" key="1">
    <citation type="submission" date="2017-10" db="EMBL/GenBank/DDBJ databases">
        <title>Comparative genomics in systemic dimorphic fungi from Ajellomycetaceae.</title>
        <authorList>
            <person name="Munoz J.F."/>
            <person name="Mcewen J.G."/>
            <person name="Clay O.K."/>
            <person name="Cuomo C.A."/>
        </authorList>
    </citation>
    <scope>NUCLEOTIDE SEQUENCE [LARGE SCALE GENOMIC DNA]</scope>
    <source>
        <strain evidence="2 3">UAMH4076</strain>
    </source>
</reference>
<sequence length="399" mass="45522">MLKPQRVPARQWVAIADSAVTKWNQGAVAVRYSRHFSSSSSRAAANDGDSKAKSTRLNSLHETAKKQIDSAFSQSSSTPLIRRVSDDHQPPPRQRQQSQPQQRRPLDTRSPEYPGRPQQQRRPLDARTFGSRLNKDGVKPTNILRAPATLRKPGSSASTLRTPKRPATTRPARRKKQDKSSRSDGGGGGWSGQREMSREEQEVDEKAFLEQWERDRPKPVRYNPHGYNIDNLQRTWPALPMGETGPKEALHERLAWMSERYPNGFEPTDLLAQRIHQGKWTYFYSEEEKNEAVELAQKMAAERADKLTDRKGTLVQPEDMSFQPMDETQKKQLVSRLVSGEYKSEQAQWVEEHGVRHPVMKDVLRNLANNSTWQAPHKTQFLEALSKSLPKPKVVRAKV</sequence>
<dbReference type="VEuPathDB" id="FungiDB:EMCG_08848"/>
<evidence type="ECO:0000256" key="1">
    <source>
        <dbReference type="SAM" id="MobiDB-lite"/>
    </source>
</evidence>
<gene>
    <name evidence="2" type="ORF">GX50_03561</name>
</gene>
<name>A0A2B7ZJX1_9EURO</name>
<dbReference type="Proteomes" id="UP000226031">
    <property type="component" value="Unassembled WGS sequence"/>
</dbReference>
<feature type="region of interest" description="Disordered" evidence="1">
    <location>
        <begin position="35"/>
        <end position="212"/>
    </location>
</feature>
<protein>
    <submittedName>
        <fullName evidence="2">Uncharacterized protein</fullName>
    </submittedName>
</protein>
<proteinExistence type="predicted"/>
<accession>A0A2B7ZJX1</accession>
<dbReference type="AlphaFoldDB" id="A0A2B7ZJX1"/>
<dbReference type="EMBL" id="PDND01000058">
    <property type="protein sequence ID" value="PGH33651.1"/>
    <property type="molecule type" value="Genomic_DNA"/>
</dbReference>
<feature type="compositionally biased region" description="Basic and acidic residues" evidence="1">
    <location>
        <begin position="195"/>
        <end position="212"/>
    </location>
</feature>